<feature type="domain" description="Thioesterase TesA-like" evidence="3">
    <location>
        <begin position="27"/>
        <end position="245"/>
    </location>
</feature>
<dbReference type="Pfam" id="PF00975">
    <property type="entry name" value="Thioesterase"/>
    <property type="match status" value="1"/>
</dbReference>
<accession>A0ABX2TKY6</accession>
<comment type="caution">
    <text evidence="4">The sequence shown here is derived from an EMBL/GenBank/DDBJ whole genome shotgun (WGS) entry which is preliminary data.</text>
</comment>
<evidence type="ECO:0000313" key="5">
    <source>
        <dbReference type="Proteomes" id="UP000584642"/>
    </source>
</evidence>
<protein>
    <submittedName>
        <fullName evidence="4">Thioesterase</fullName>
    </submittedName>
</protein>
<comment type="similarity">
    <text evidence="1">Belongs to the thioesterase family.</text>
</comment>
<dbReference type="Gene3D" id="3.40.50.1820">
    <property type="entry name" value="alpha/beta hydrolase"/>
    <property type="match status" value="1"/>
</dbReference>
<evidence type="ECO:0000313" key="4">
    <source>
        <dbReference type="EMBL" id="NYZ24385.1"/>
    </source>
</evidence>
<dbReference type="SUPFAM" id="SSF53474">
    <property type="entry name" value="alpha/beta-Hydrolases"/>
    <property type="match status" value="1"/>
</dbReference>
<dbReference type="PANTHER" id="PTHR11487:SF0">
    <property type="entry name" value="S-ACYL FATTY ACID SYNTHASE THIOESTERASE, MEDIUM CHAIN"/>
    <property type="match status" value="1"/>
</dbReference>
<dbReference type="PANTHER" id="PTHR11487">
    <property type="entry name" value="THIOESTERASE"/>
    <property type="match status" value="1"/>
</dbReference>
<gene>
    <name evidence="4" type="ORF">HND93_32170</name>
</gene>
<evidence type="ECO:0000256" key="2">
    <source>
        <dbReference type="ARBA" id="ARBA00022801"/>
    </source>
</evidence>
<organism evidence="4 5">
    <name type="scientific">Azospirillum oleiclasticum</name>
    <dbReference type="NCBI Taxonomy" id="2735135"/>
    <lineage>
        <taxon>Bacteria</taxon>
        <taxon>Pseudomonadati</taxon>
        <taxon>Pseudomonadota</taxon>
        <taxon>Alphaproteobacteria</taxon>
        <taxon>Rhodospirillales</taxon>
        <taxon>Azospirillaceae</taxon>
        <taxon>Azospirillum</taxon>
    </lineage>
</organism>
<dbReference type="RefSeq" id="WP_180286154.1">
    <property type="nucleotide sequence ID" value="NZ_JABFDB010000039.1"/>
</dbReference>
<dbReference type="InterPro" id="IPR020802">
    <property type="entry name" value="TesA-like"/>
</dbReference>
<dbReference type="InterPro" id="IPR001031">
    <property type="entry name" value="Thioesterase"/>
</dbReference>
<evidence type="ECO:0000256" key="1">
    <source>
        <dbReference type="ARBA" id="ARBA00007169"/>
    </source>
</evidence>
<dbReference type="InterPro" id="IPR029058">
    <property type="entry name" value="AB_hydrolase_fold"/>
</dbReference>
<dbReference type="SMART" id="SM00824">
    <property type="entry name" value="PKS_TE"/>
    <property type="match status" value="1"/>
</dbReference>
<dbReference type="EMBL" id="JABFDB010000039">
    <property type="protein sequence ID" value="NYZ24385.1"/>
    <property type="molecule type" value="Genomic_DNA"/>
</dbReference>
<sequence length="258" mass="27839">MTVFSSPLARRWFRRYGVATAPAGRLLCFPPAGAAAGFYRRWGSFAPPGLEILAVQYPGREDRIAEPLCDGMAALADGIAGAAATLTDLPLALFGHSMGAAVAFEVARRLEGAGVRVEHLFVSGRPPPHRQRPKTIHRQDDDGIIAEVVRLGGTARAVLENEDLRAFVIPQIRNDFRLSETYEGRIAPPVRAPLSVFIGDADSEVSADEAADWAAGTTGTFTLASYAGGHFYLNDHTARLVRDLAARLPRHAPWLCTP</sequence>
<evidence type="ECO:0000259" key="3">
    <source>
        <dbReference type="SMART" id="SM00824"/>
    </source>
</evidence>
<keyword evidence="5" id="KW-1185">Reference proteome</keyword>
<dbReference type="Proteomes" id="UP000584642">
    <property type="component" value="Unassembled WGS sequence"/>
</dbReference>
<keyword evidence="2" id="KW-0378">Hydrolase</keyword>
<proteinExistence type="inferred from homology"/>
<dbReference type="InterPro" id="IPR012223">
    <property type="entry name" value="TEII"/>
</dbReference>
<name>A0ABX2TKY6_9PROT</name>
<reference evidence="4 5" key="1">
    <citation type="submission" date="2020-05" db="EMBL/GenBank/DDBJ databases">
        <title>Azospirillum oleiclasticum sp. nov, a nitrogen-fixing and heavy crude oil-emulsifying bacterium isolated from the crude oil of Yumen Oilfield.</title>
        <authorList>
            <person name="Wu D."/>
            <person name="Cai M."/>
            <person name="Zhang X."/>
        </authorList>
    </citation>
    <scope>NUCLEOTIDE SEQUENCE [LARGE SCALE GENOMIC DNA]</scope>
    <source>
        <strain evidence="4 5">ROY-1-1-2</strain>
    </source>
</reference>